<sequence>MNWREQMEDEIESQVWRTAQQACSKVSFARLLEETVASFKRVPGLDPIVRLHASRIGAESIKVLRDALKRLDIDAGPTESYVELRSRLRMHLRDHLQSHLMKIGFAPDAMKADQLDRDLGL</sequence>
<proteinExistence type="predicted"/>
<dbReference type="KEGG" id="pke:DLD99_05960"/>
<protein>
    <submittedName>
        <fullName evidence="1">Uncharacterized protein</fullName>
    </submittedName>
</protein>
<accession>A0A345RYN6</accession>
<keyword evidence="2" id="KW-1185">Reference proteome</keyword>
<name>A0A345RYN6_9PSED</name>
<organism evidence="1 2">
    <name type="scientific">Pseudomonas kribbensis</name>
    <dbReference type="NCBI Taxonomy" id="1628086"/>
    <lineage>
        <taxon>Bacteria</taxon>
        <taxon>Pseudomonadati</taxon>
        <taxon>Pseudomonadota</taxon>
        <taxon>Gammaproteobacteria</taxon>
        <taxon>Pseudomonadales</taxon>
        <taxon>Pseudomonadaceae</taxon>
        <taxon>Pseudomonas</taxon>
    </lineage>
</organism>
<gene>
    <name evidence="1" type="ORF">DLD99_05960</name>
</gene>
<dbReference type="Proteomes" id="UP000253720">
    <property type="component" value="Chromosome"/>
</dbReference>
<dbReference type="AlphaFoldDB" id="A0A345RYN6"/>
<reference evidence="1 2" key="1">
    <citation type="submission" date="2018-05" db="EMBL/GenBank/DDBJ databases">
        <title>Complete genome sequence of Pseudomonas kribbensis 46-2(T).</title>
        <authorList>
            <person name="Jeong H."/>
            <person name="Lee S.-G."/>
            <person name="Rha E."/>
            <person name="Kim H."/>
        </authorList>
    </citation>
    <scope>NUCLEOTIDE SEQUENCE [LARGE SCALE GENOMIC DNA]</scope>
    <source>
        <strain evidence="1 2">46-2</strain>
    </source>
</reference>
<evidence type="ECO:0000313" key="2">
    <source>
        <dbReference type="Proteomes" id="UP000253720"/>
    </source>
</evidence>
<evidence type="ECO:0000313" key="1">
    <source>
        <dbReference type="EMBL" id="AXI64402.1"/>
    </source>
</evidence>
<dbReference type="EMBL" id="CP029608">
    <property type="protein sequence ID" value="AXI64402.1"/>
    <property type="molecule type" value="Genomic_DNA"/>
</dbReference>